<evidence type="ECO:0000256" key="1">
    <source>
        <dbReference type="SAM" id="Phobius"/>
    </source>
</evidence>
<dbReference type="Proteomes" id="UP001165121">
    <property type="component" value="Unassembled WGS sequence"/>
</dbReference>
<sequence>MDPLSKLSPALSPPKSRQICCSVKSIKRVGVLLAFHLLNILVSMGGIICVTLLLVSMVVMPAWIAAVAIVAFVITLLEWVSSIPRKCLRYCCFAVLVVLYLASFSASWHVYLAPYVCLGVGVVGISIFMASMLIVTLLVKADVNVAKLVTHTTSTEERSGLHPEDRFKMKEATDASTLLPHIRMTRRVWAAVVYFAVLKVAVGLLSAAVLICTVVLPALVVFTGGDAPIIRSHDTFRDNRIAYIALFFLMWLIGAIGFLVVPILSVKLTDIICGEWESESSQASSAMEAEVNGAIPVTPENGSITASFAELESTIPAPGPTALTVL</sequence>
<dbReference type="AlphaFoldDB" id="A0A9W6XJZ3"/>
<gene>
    <name evidence="2" type="ORF">Pfra01_001222000</name>
</gene>
<reference evidence="2" key="1">
    <citation type="submission" date="2023-04" db="EMBL/GenBank/DDBJ databases">
        <title>Phytophthora fragariaefolia NBRC 109709.</title>
        <authorList>
            <person name="Ichikawa N."/>
            <person name="Sato H."/>
            <person name="Tonouchi N."/>
        </authorList>
    </citation>
    <scope>NUCLEOTIDE SEQUENCE</scope>
    <source>
        <strain evidence="2">NBRC 109709</strain>
    </source>
</reference>
<dbReference type="EMBL" id="BSXT01001229">
    <property type="protein sequence ID" value="GMF40171.1"/>
    <property type="molecule type" value="Genomic_DNA"/>
</dbReference>
<feature type="transmembrane region" description="Helical" evidence="1">
    <location>
        <begin position="31"/>
        <end position="54"/>
    </location>
</feature>
<dbReference type="OrthoDB" id="125087at2759"/>
<keyword evidence="3" id="KW-1185">Reference proteome</keyword>
<keyword evidence="1" id="KW-0812">Transmembrane</keyword>
<keyword evidence="1" id="KW-0472">Membrane</keyword>
<accession>A0A9W6XJZ3</accession>
<evidence type="ECO:0000313" key="2">
    <source>
        <dbReference type="EMBL" id="GMF40171.1"/>
    </source>
</evidence>
<organism evidence="2 3">
    <name type="scientific">Phytophthora fragariaefolia</name>
    <dbReference type="NCBI Taxonomy" id="1490495"/>
    <lineage>
        <taxon>Eukaryota</taxon>
        <taxon>Sar</taxon>
        <taxon>Stramenopiles</taxon>
        <taxon>Oomycota</taxon>
        <taxon>Peronosporomycetes</taxon>
        <taxon>Peronosporales</taxon>
        <taxon>Peronosporaceae</taxon>
        <taxon>Phytophthora</taxon>
    </lineage>
</organism>
<name>A0A9W6XJZ3_9STRA</name>
<feature type="transmembrane region" description="Helical" evidence="1">
    <location>
        <begin position="241"/>
        <end position="261"/>
    </location>
</feature>
<feature type="transmembrane region" description="Helical" evidence="1">
    <location>
        <begin position="87"/>
        <end position="106"/>
    </location>
</feature>
<comment type="caution">
    <text evidence="2">The sequence shown here is derived from an EMBL/GenBank/DDBJ whole genome shotgun (WGS) entry which is preliminary data.</text>
</comment>
<proteinExistence type="predicted"/>
<protein>
    <submittedName>
        <fullName evidence="2">Unnamed protein product</fullName>
    </submittedName>
</protein>
<evidence type="ECO:0000313" key="3">
    <source>
        <dbReference type="Proteomes" id="UP001165121"/>
    </source>
</evidence>
<feature type="transmembrane region" description="Helical" evidence="1">
    <location>
        <begin position="112"/>
        <end position="139"/>
    </location>
</feature>
<keyword evidence="1" id="KW-1133">Transmembrane helix</keyword>
<feature type="transmembrane region" description="Helical" evidence="1">
    <location>
        <begin position="188"/>
        <end position="221"/>
    </location>
</feature>
<feature type="transmembrane region" description="Helical" evidence="1">
    <location>
        <begin position="60"/>
        <end position="80"/>
    </location>
</feature>